<evidence type="ECO:0000259" key="6">
    <source>
        <dbReference type="Pfam" id="PF05175"/>
    </source>
</evidence>
<dbReference type="STRING" id="213588.SAMN02745204_01807"/>
<evidence type="ECO:0000256" key="2">
    <source>
        <dbReference type="ARBA" id="ARBA00022679"/>
    </source>
</evidence>
<organism evidence="8 9">
    <name type="scientific">Thermomonas hydrothermalis</name>
    <dbReference type="NCBI Taxonomy" id="213588"/>
    <lineage>
        <taxon>Bacteria</taxon>
        <taxon>Pseudomonadati</taxon>
        <taxon>Pseudomonadota</taxon>
        <taxon>Gammaproteobacteria</taxon>
        <taxon>Lysobacterales</taxon>
        <taxon>Lysobacteraceae</taxon>
        <taxon>Thermomonas</taxon>
    </lineage>
</organism>
<dbReference type="EC" id="2.1.1.297" evidence="5"/>
<reference evidence="9" key="1">
    <citation type="submission" date="2016-11" db="EMBL/GenBank/DDBJ databases">
        <authorList>
            <person name="Varghese N."/>
            <person name="Submissions S."/>
        </authorList>
    </citation>
    <scope>NUCLEOTIDE SEQUENCE [LARGE SCALE GENOMIC DNA]</scope>
    <source>
        <strain evidence="9">DSM 14834</strain>
    </source>
</reference>
<evidence type="ECO:0000256" key="5">
    <source>
        <dbReference type="HAMAP-Rule" id="MF_02126"/>
    </source>
</evidence>
<accession>A0A1M4YYW8</accession>
<comment type="function">
    <text evidence="5">Methylates the class 1 translation termination release factors RF1/PrfA and RF2/PrfB on the glutamine residue of the universally conserved GGQ motif.</text>
</comment>
<comment type="similarity">
    <text evidence="5">Belongs to the protein N5-glutamine methyltransferase family. PrmC subfamily.</text>
</comment>
<feature type="binding site" evidence="5">
    <location>
        <position position="139"/>
    </location>
    <ligand>
        <name>S-adenosyl-L-methionine</name>
        <dbReference type="ChEBI" id="CHEBI:59789"/>
    </ligand>
</feature>
<evidence type="ECO:0000259" key="7">
    <source>
        <dbReference type="Pfam" id="PF17827"/>
    </source>
</evidence>
<evidence type="ECO:0000313" key="8">
    <source>
        <dbReference type="EMBL" id="SHF10888.1"/>
    </source>
</evidence>
<dbReference type="CDD" id="cd02440">
    <property type="entry name" value="AdoMet_MTases"/>
    <property type="match status" value="1"/>
</dbReference>
<dbReference type="Pfam" id="PF05175">
    <property type="entry name" value="MTS"/>
    <property type="match status" value="1"/>
</dbReference>
<feature type="domain" description="Methyltransferase small" evidence="6">
    <location>
        <begin position="103"/>
        <end position="190"/>
    </location>
</feature>
<feature type="binding site" evidence="5">
    <location>
        <begin position="182"/>
        <end position="185"/>
    </location>
    <ligand>
        <name>substrate</name>
    </ligand>
</feature>
<dbReference type="InterPro" id="IPR040758">
    <property type="entry name" value="PrmC_N"/>
</dbReference>
<protein>
    <recommendedName>
        <fullName evidence="5">Release factor glutamine methyltransferase</fullName>
        <shortName evidence="5">RF MTase</shortName>
        <ecNumber evidence="5">2.1.1.297</ecNumber>
    </recommendedName>
    <alternativeName>
        <fullName evidence="5">N5-glutamine methyltransferase PrmC</fullName>
    </alternativeName>
    <alternativeName>
        <fullName evidence="5">Protein-(glutamine-N5) MTase PrmC</fullName>
    </alternativeName>
    <alternativeName>
        <fullName evidence="5">Protein-glutamine N-methyltransferase PrmC</fullName>
    </alternativeName>
</protein>
<dbReference type="EMBL" id="FQUK01000031">
    <property type="protein sequence ID" value="SHF10888.1"/>
    <property type="molecule type" value="Genomic_DNA"/>
</dbReference>
<dbReference type="InterPro" id="IPR050320">
    <property type="entry name" value="N5-glutamine_MTase"/>
</dbReference>
<name>A0A1M4YYW8_9GAMM</name>
<evidence type="ECO:0000313" key="9">
    <source>
        <dbReference type="Proteomes" id="UP000242857"/>
    </source>
</evidence>
<dbReference type="PANTHER" id="PTHR18895">
    <property type="entry name" value="HEMK METHYLTRANSFERASE"/>
    <property type="match status" value="1"/>
</dbReference>
<dbReference type="GO" id="GO:0003676">
    <property type="term" value="F:nucleic acid binding"/>
    <property type="evidence" value="ECO:0007669"/>
    <property type="project" value="InterPro"/>
</dbReference>
<proteinExistence type="inferred from homology"/>
<dbReference type="NCBIfam" id="TIGR00536">
    <property type="entry name" value="hemK_fam"/>
    <property type="match status" value="1"/>
</dbReference>
<dbReference type="NCBIfam" id="TIGR03534">
    <property type="entry name" value="RF_mod_PrmC"/>
    <property type="match status" value="1"/>
</dbReference>
<feature type="binding site" evidence="5">
    <location>
        <position position="167"/>
    </location>
    <ligand>
        <name>S-adenosyl-L-methionine</name>
        <dbReference type="ChEBI" id="CHEBI:59789"/>
    </ligand>
</feature>
<evidence type="ECO:0000256" key="4">
    <source>
        <dbReference type="ARBA" id="ARBA00048391"/>
    </source>
</evidence>
<dbReference type="Pfam" id="PF17827">
    <property type="entry name" value="PrmC_N"/>
    <property type="match status" value="1"/>
</dbReference>
<dbReference type="PANTHER" id="PTHR18895:SF74">
    <property type="entry name" value="MTRF1L RELEASE FACTOR GLUTAMINE METHYLTRANSFERASE"/>
    <property type="match status" value="1"/>
</dbReference>
<dbReference type="InterPro" id="IPR007848">
    <property type="entry name" value="Small_mtfrase_dom"/>
</dbReference>
<sequence>MTSVSVGELLRGGVPQIDAVDREYLLAHVLGCSRGWLYAHPEAPVSTEAAARYHALLMRRAAGEPVAYLTGRQGFWSLDLEVSPAVLIPRADTEVLVEQALLRLPVAATATVADLGTGSGAVALAIAKERPHAQVVATDLSAAALRIAQSNARRLGLGNVRFCQGDWLAPLAGERFDLIVSNPPYIAGDDPHLAQGDLRFEPMLALASGPDGLVALRTIVAHAPAHLRPGGWLLLEHGWQQGEAVRALLHAAGFRDVTSVCDLEQRERVTLGRR</sequence>
<gene>
    <name evidence="5" type="primary">prmC</name>
    <name evidence="8" type="ORF">SAMN02745204_01807</name>
</gene>
<dbReference type="SUPFAM" id="SSF53335">
    <property type="entry name" value="S-adenosyl-L-methionine-dependent methyltransferases"/>
    <property type="match status" value="1"/>
</dbReference>
<keyword evidence="2 5" id="KW-0808">Transferase</keyword>
<keyword evidence="9" id="KW-1185">Reference proteome</keyword>
<feature type="binding site" evidence="5">
    <location>
        <begin position="116"/>
        <end position="120"/>
    </location>
    <ligand>
        <name>S-adenosyl-L-methionine</name>
        <dbReference type="ChEBI" id="CHEBI:59789"/>
    </ligand>
</feature>
<dbReference type="PROSITE" id="PS00092">
    <property type="entry name" value="N6_MTASE"/>
    <property type="match status" value="1"/>
</dbReference>
<dbReference type="Proteomes" id="UP000242857">
    <property type="component" value="Unassembled WGS sequence"/>
</dbReference>
<evidence type="ECO:0000256" key="1">
    <source>
        <dbReference type="ARBA" id="ARBA00022603"/>
    </source>
</evidence>
<evidence type="ECO:0000256" key="3">
    <source>
        <dbReference type="ARBA" id="ARBA00022691"/>
    </source>
</evidence>
<dbReference type="GO" id="GO:0102559">
    <property type="term" value="F:peptide chain release factor N(5)-glutamine methyltransferase activity"/>
    <property type="evidence" value="ECO:0007669"/>
    <property type="project" value="UniProtKB-EC"/>
</dbReference>
<comment type="catalytic activity">
    <reaction evidence="4 5">
        <text>L-glutaminyl-[peptide chain release factor] + S-adenosyl-L-methionine = N(5)-methyl-L-glutaminyl-[peptide chain release factor] + S-adenosyl-L-homocysteine + H(+)</text>
        <dbReference type="Rhea" id="RHEA:42896"/>
        <dbReference type="Rhea" id="RHEA-COMP:10271"/>
        <dbReference type="Rhea" id="RHEA-COMP:10272"/>
        <dbReference type="ChEBI" id="CHEBI:15378"/>
        <dbReference type="ChEBI" id="CHEBI:30011"/>
        <dbReference type="ChEBI" id="CHEBI:57856"/>
        <dbReference type="ChEBI" id="CHEBI:59789"/>
        <dbReference type="ChEBI" id="CHEBI:61891"/>
        <dbReference type="EC" id="2.1.1.297"/>
    </reaction>
</comment>
<dbReference type="FunFam" id="3.40.50.150:FF:000053">
    <property type="entry name" value="Release factor glutamine methyltransferase"/>
    <property type="match status" value="1"/>
</dbReference>
<feature type="binding site" evidence="5">
    <location>
        <position position="182"/>
    </location>
    <ligand>
        <name>S-adenosyl-L-methionine</name>
        <dbReference type="ChEBI" id="CHEBI:59789"/>
    </ligand>
</feature>
<dbReference type="InterPro" id="IPR029063">
    <property type="entry name" value="SAM-dependent_MTases_sf"/>
</dbReference>
<feature type="domain" description="Release factor glutamine methyltransferase N-terminal" evidence="7">
    <location>
        <begin position="19"/>
        <end position="71"/>
    </location>
</feature>
<dbReference type="InterPro" id="IPR002052">
    <property type="entry name" value="DNA_methylase_N6_adenine_CS"/>
</dbReference>
<dbReference type="HAMAP" id="MF_02126">
    <property type="entry name" value="RF_methyltr_PrmC"/>
    <property type="match status" value="1"/>
</dbReference>
<dbReference type="OrthoDB" id="9800643at2"/>
<dbReference type="RefSeq" id="WP_072756254.1">
    <property type="nucleotide sequence ID" value="NZ_FQUK01000031.1"/>
</dbReference>
<dbReference type="Gene3D" id="3.40.50.150">
    <property type="entry name" value="Vaccinia Virus protein VP39"/>
    <property type="match status" value="1"/>
</dbReference>
<keyword evidence="3 5" id="KW-0949">S-adenosyl-L-methionine</keyword>
<dbReference type="AlphaFoldDB" id="A0A1M4YYW8"/>
<dbReference type="GO" id="GO:0032259">
    <property type="term" value="P:methylation"/>
    <property type="evidence" value="ECO:0007669"/>
    <property type="project" value="UniProtKB-KW"/>
</dbReference>
<dbReference type="InterPro" id="IPR019874">
    <property type="entry name" value="RF_methyltr_PrmC"/>
</dbReference>
<keyword evidence="1 5" id="KW-0489">Methyltransferase</keyword>
<dbReference type="InterPro" id="IPR004556">
    <property type="entry name" value="HemK-like"/>
</dbReference>
<dbReference type="Gene3D" id="1.10.8.10">
    <property type="entry name" value="DNA helicase RuvA subunit, C-terminal domain"/>
    <property type="match status" value="1"/>
</dbReference>